<dbReference type="InterPro" id="IPR036511">
    <property type="entry name" value="TGT-like_sf"/>
</dbReference>
<dbReference type="SUPFAM" id="SSF51713">
    <property type="entry name" value="tRNA-guanine transglycosylase"/>
    <property type="match status" value="1"/>
</dbReference>
<dbReference type="Proteomes" id="UP000002595">
    <property type="component" value="Chromosome"/>
</dbReference>
<keyword evidence="4 6" id="KW-0479">Metal-binding</keyword>
<dbReference type="InterPro" id="IPR004804">
    <property type="entry name" value="TgtA"/>
</dbReference>
<dbReference type="GO" id="GO:0016763">
    <property type="term" value="F:pentosyltransferase activity"/>
    <property type="evidence" value="ECO:0007669"/>
    <property type="project" value="UniProtKB-UniRule"/>
</dbReference>
<comment type="function">
    <text evidence="6">Exchanges the guanine residue with 7-cyano-7-deazaguanine (preQ0) at position 15 in the dihydrouridine loop (D-loop) of archaeal tRNAs.</text>
</comment>
<dbReference type="STRING" id="384616.Pisl_1072"/>
<dbReference type="AlphaFoldDB" id="A1RTG3"/>
<feature type="active site" description="Nucleophile" evidence="6">
    <location>
        <position position="83"/>
    </location>
</feature>
<organism evidence="8 9">
    <name type="scientific">Pyrobaculum islandicum (strain DSM 4184 / JCM 9189 / GEO3)</name>
    <dbReference type="NCBI Taxonomy" id="384616"/>
    <lineage>
        <taxon>Archaea</taxon>
        <taxon>Thermoproteota</taxon>
        <taxon>Thermoprotei</taxon>
        <taxon>Thermoproteales</taxon>
        <taxon>Thermoproteaceae</taxon>
        <taxon>Pyrobaculum</taxon>
    </lineage>
</organism>
<dbReference type="KEGG" id="pis:Pisl_1072"/>
<evidence type="ECO:0000256" key="1">
    <source>
        <dbReference type="ARBA" id="ARBA00022676"/>
    </source>
</evidence>
<sequence>MSFEIVAKDIAGRIGLLYTKSGVVETPALFPVVDPRRQEVPLEVVEKYFNQVITNAYFLYRLTGGKAVDIKKLLGWRGVVMTDSGAYQILRYGTVEVDPDEILYFQQKIGSDIGVILDLPFDYEEPYESALLKVEETIRRAKRAAAVLKDLDMLVVAPIQGALYTDLLIRSAKELSKLGFHIYAIGSPTTLLEEYKFDLILKIVLDVKLNMMREAPLHLFGAGHPLVLPFAVALGVDLFDSASYILYARDDRIILRDRTLRLDDVKTEYLPCSTKLCYTPVKELREMPKQERMMLIAEHNLAVLREELLEIKQRIYEGTLWEYLEIKARAHPALYRFLKNLHRYRRLLEEYDPETHPDPHGLFFFADTASSRPEPMRHWTRMSHVSALSKKAVVIRVNEKPYNRSWEYIYLKGIIGDRAHILFYDPIFGIIPEELAEIYPLSQNESEGEDEAARARAYEWLDRYDVIITYNVDIPLVNKSVIKASSLEEIALYV</sequence>
<dbReference type="PANTHER" id="PTHR46499:SF1">
    <property type="entry name" value="QUEUINE TRNA-RIBOSYLTRANSFERASE"/>
    <property type="match status" value="1"/>
</dbReference>
<dbReference type="EC" id="2.4.2.48" evidence="6"/>
<comment type="similarity">
    <text evidence="6">Belongs to the archaeosine tRNA-ribosyltransferase family.</text>
</comment>
<feature type="domain" description="tRNA-guanine(15) transglycosylase-like" evidence="7">
    <location>
        <begin position="12"/>
        <end position="332"/>
    </location>
</feature>
<dbReference type="OrthoDB" id="6871at2157"/>
<dbReference type="GO" id="GO:0002099">
    <property type="term" value="P:tRNA wobble guanine modification"/>
    <property type="evidence" value="ECO:0007669"/>
    <property type="project" value="TreeGrafter"/>
</dbReference>
<evidence type="ECO:0000256" key="6">
    <source>
        <dbReference type="HAMAP-Rule" id="MF_01634"/>
    </source>
</evidence>
<feature type="binding site" evidence="6">
    <location>
        <position position="118"/>
    </location>
    <ligand>
        <name>substrate</name>
    </ligand>
</feature>
<keyword evidence="3 6" id="KW-0819">tRNA processing</keyword>
<evidence type="ECO:0000256" key="4">
    <source>
        <dbReference type="ARBA" id="ARBA00022723"/>
    </source>
</evidence>
<dbReference type="NCBIfam" id="TIGR00449">
    <property type="entry name" value="tgt_general"/>
    <property type="match status" value="1"/>
</dbReference>
<dbReference type="eggNOG" id="arCOG00989">
    <property type="taxonomic scope" value="Archaea"/>
</dbReference>
<dbReference type="HAMAP" id="MF_01634">
    <property type="entry name" value="TgtA_arch"/>
    <property type="match status" value="1"/>
</dbReference>
<dbReference type="Gene3D" id="3.20.20.105">
    <property type="entry name" value="Queuine tRNA-ribosyltransferase-like"/>
    <property type="match status" value="1"/>
</dbReference>
<comment type="catalytic activity">
    <reaction evidence="6">
        <text>guanosine(15) in tRNA + 7-cyano-7-carbaguanine = 7-cyano-7-carbaguanosine(15) in tRNA + guanine</text>
        <dbReference type="Rhea" id="RHEA:43164"/>
        <dbReference type="Rhea" id="RHEA-COMP:10371"/>
        <dbReference type="Rhea" id="RHEA-COMP:10372"/>
        <dbReference type="ChEBI" id="CHEBI:16235"/>
        <dbReference type="ChEBI" id="CHEBI:45075"/>
        <dbReference type="ChEBI" id="CHEBI:74269"/>
        <dbReference type="ChEBI" id="CHEBI:82850"/>
        <dbReference type="EC" id="2.4.2.48"/>
    </reaction>
</comment>
<dbReference type="GO" id="GO:0008270">
    <property type="term" value="F:zinc ion binding"/>
    <property type="evidence" value="ECO:0007669"/>
    <property type="project" value="UniProtKB-UniRule"/>
</dbReference>
<keyword evidence="1 6" id="KW-0328">Glycosyltransferase</keyword>
<dbReference type="GO" id="GO:0005737">
    <property type="term" value="C:cytoplasm"/>
    <property type="evidence" value="ECO:0007669"/>
    <property type="project" value="TreeGrafter"/>
</dbReference>
<dbReference type="UniPathway" id="UPA00393"/>
<dbReference type="GeneID" id="4618196"/>
<protein>
    <recommendedName>
        <fullName evidence="6">tRNA-guanine(15) transglycosylase</fullName>
        <ecNumber evidence="6">2.4.2.48</ecNumber>
    </recommendedName>
    <alternativeName>
        <fullName evidence="6">7-cyano-7-deazaguanine tRNA-ribosyltransferase</fullName>
    </alternativeName>
    <alternativeName>
        <fullName evidence="6">Archaeal tRNA-guanine transglycosylase</fullName>
    </alternativeName>
</protein>
<evidence type="ECO:0000313" key="9">
    <source>
        <dbReference type="Proteomes" id="UP000002595"/>
    </source>
</evidence>
<dbReference type="RefSeq" id="WP_011762820.1">
    <property type="nucleotide sequence ID" value="NC_008701.1"/>
</dbReference>
<evidence type="ECO:0000313" key="8">
    <source>
        <dbReference type="EMBL" id="ABL88245.1"/>
    </source>
</evidence>
<dbReference type="HOGENOM" id="CLU_030083_0_0_2"/>
<feature type="binding site" evidence="6">
    <location>
        <position position="272"/>
    </location>
    <ligand>
        <name>Zn(2+)</name>
        <dbReference type="ChEBI" id="CHEBI:29105"/>
    </ligand>
</feature>
<dbReference type="SUPFAM" id="SSF88802">
    <property type="entry name" value="Pre-PUA domain"/>
    <property type="match status" value="1"/>
</dbReference>
<comment type="cofactor">
    <cofactor evidence="6">
        <name>Zn(2+)</name>
        <dbReference type="ChEBI" id="CHEBI:29105"/>
    </cofactor>
    <text evidence="6">Binds 1 zinc ion per subunit.</text>
</comment>
<reference evidence="8" key="1">
    <citation type="submission" date="2006-12" db="EMBL/GenBank/DDBJ databases">
        <title>Complete sequence of Pyrobaculum islandicum DSM 4184.</title>
        <authorList>
            <person name="Copeland A."/>
            <person name="Lucas S."/>
            <person name="Lapidus A."/>
            <person name="Barry K."/>
            <person name="Detter J.C."/>
            <person name="Glavina del Rio T."/>
            <person name="Dalin E."/>
            <person name="Tice H."/>
            <person name="Pitluck S."/>
            <person name="Meincke L."/>
            <person name="Brettin T."/>
            <person name="Bruce D."/>
            <person name="Han C."/>
            <person name="Tapia R."/>
            <person name="Gilna P."/>
            <person name="Schmutz J."/>
            <person name="Larimer F."/>
            <person name="Land M."/>
            <person name="Hauser L."/>
            <person name="Kyrpides N."/>
            <person name="Mikhailova N."/>
            <person name="Cozen A.E."/>
            <person name="Fitz-Gibbon S.T."/>
            <person name="House C.H."/>
            <person name="Saltikov C."/>
            <person name="Lowe T."/>
            <person name="Richardson P."/>
        </authorList>
    </citation>
    <scope>NUCLEOTIDE SEQUENCE [LARGE SCALE GENOMIC DNA]</scope>
    <source>
        <strain evidence="8">DSM 4184</strain>
    </source>
</reference>
<keyword evidence="2 6" id="KW-0808">Transferase</keyword>
<gene>
    <name evidence="6" type="primary">tgtA</name>
    <name evidence="8" type="ordered locus">Pisl_1072</name>
</gene>
<evidence type="ECO:0000259" key="7">
    <source>
        <dbReference type="Pfam" id="PF01702"/>
    </source>
</evidence>
<evidence type="ECO:0000256" key="3">
    <source>
        <dbReference type="ARBA" id="ARBA00022694"/>
    </source>
</evidence>
<keyword evidence="9" id="KW-1185">Reference proteome</keyword>
<dbReference type="EMBL" id="CP000504">
    <property type="protein sequence ID" value="ABL88245.1"/>
    <property type="molecule type" value="Genomic_DNA"/>
</dbReference>
<comment type="pathway">
    <text evidence="6">tRNA modification; archaeosine-tRNA biosynthesis.</text>
</comment>
<evidence type="ECO:0000256" key="5">
    <source>
        <dbReference type="ARBA" id="ARBA00022833"/>
    </source>
</evidence>
<keyword evidence="5 6" id="KW-0862">Zinc</keyword>
<evidence type="ECO:0000256" key="2">
    <source>
        <dbReference type="ARBA" id="ARBA00022679"/>
    </source>
</evidence>
<feature type="binding site" evidence="6">
    <location>
        <position position="277"/>
    </location>
    <ligand>
        <name>Zn(2+)</name>
        <dbReference type="ChEBI" id="CHEBI:29105"/>
    </ligand>
</feature>
<accession>A1RTG3</accession>
<dbReference type="InterPro" id="IPR050076">
    <property type="entry name" value="ArchSynthase1/Queuine_TRR"/>
</dbReference>
<name>A1RTG3_PYRIL</name>
<dbReference type="NCBIfam" id="TIGR00432">
    <property type="entry name" value="arcsn_tRNA_tgt"/>
    <property type="match status" value="1"/>
</dbReference>
<proteinExistence type="inferred from homology"/>
<dbReference type="Pfam" id="PF01702">
    <property type="entry name" value="TGT"/>
    <property type="match status" value="1"/>
</dbReference>
<dbReference type="Gene3D" id="3.40.50.10630">
    <property type="entry name" value="Uracil-DNA glycosylase-like"/>
    <property type="match status" value="1"/>
</dbReference>
<dbReference type="InterPro" id="IPR002616">
    <property type="entry name" value="tRNA_ribo_trans-like"/>
</dbReference>
<dbReference type="PANTHER" id="PTHR46499">
    <property type="entry name" value="QUEUINE TRNA-RIBOSYLTRANSFERASE"/>
    <property type="match status" value="1"/>
</dbReference>
<comment type="caution">
    <text evidence="6">Lacks conserved residue(s) required for the propagation of feature annotation.</text>
</comment>